<evidence type="ECO:0000256" key="1">
    <source>
        <dbReference type="SAM" id="MobiDB-lite"/>
    </source>
</evidence>
<dbReference type="Proteomes" id="UP000269396">
    <property type="component" value="Unassembled WGS sequence"/>
</dbReference>
<dbReference type="EMBL" id="UZAL01010841">
    <property type="protein sequence ID" value="VDP04279.1"/>
    <property type="molecule type" value="Genomic_DNA"/>
</dbReference>
<protein>
    <submittedName>
        <fullName evidence="2">Uncharacterized protein</fullName>
    </submittedName>
</protein>
<name>A0A183NQ28_9TREM</name>
<organism evidence="2 3">
    <name type="scientific">Schistosoma mattheei</name>
    <dbReference type="NCBI Taxonomy" id="31246"/>
    <lineage>
        <taxon>Eukaryota</taxon>
        <taxon>Metazoa</taxon>
        <taxon>Spiralia</taxon>
        <taxon>Lophotrochozoa</taxon>
        <taxon>Platyhelminthes</taxon>
        <taxon>Trematoda</taxon>
        <taxon>Digenea</taxon>
        <taxon>Strigeidida</taxon>
        <taxon>Schistosomatoidea</taxon>
        <taxon>Schistosomatidae</taxon>
        <taxon>Schistosoma</taxon>
    </lineage>
</organism>
<reference evidence="2 3" key="1">
    <citation type="submission" date="2018-11" db="EMBL/GenBank/DDBJ databases">
        <authorList>
            <consortium name="Pathogen Informatics"/>
        </authorList>
    </citation>
    <scope>NUCLEOTIDE SEQUENCE [LARGE SCALE GENOMIC DNA]</scope>
    <source>
        <strain>Denwood</strain>
        <strain evidence="3">Zambia</strain>
    </source>
</reference>
<evidence type="ECO:0000313" key="2">
    <source>
        <dbReference type="EMBL" id="VDP04279.1"/>
    </source>
</evidence>
<dbReference type="STRING" id="31246.A0A183NQ28"/>
<dbReference type="AlphaFoldDB" id="A0A183NQ28"/>
<sequence length="48" mass="5512">MIEEAQSDQNQMLNENEYPGSEDSEFLEAIQQNMTENNGRLGLEYVTT</sequence>
<feature type="region of interest" description="Disordered" evidence="1">
    <location>
        <begin position="1"/>
        <end position="24"/>
    </location>
</feature>
<proteinExistence type="predicted"/>
<accession>A0A183NQ28</accession>
<keyword evidence="3" id="KW-1185">Reference proteome</keyword>
<evidence type="ECO:0000313" key="3">
    <source>
        <dbReference type="Proteomes" id="UP000269396"/>
    </source>
</evidence>
<gene>
    <name evidence="2" type="ORF">SMTD_LOCUS4214</name>
</gene>